<accession>A0AAW0W7Q3</accession>
<protein>
    <submittedName>
        <fullName evidence="3">Uncharacterized protein</fullName>
    </submittedName>
</protein>
<evidence type="ECO:0000313" key="4">
    <source>
        <dbReference type="Proteomes" id="UP001445076"/>
    </source>
</evidence>
<evidence type="ECO:0000256" key="2">
    <source>
        <dbReference type="ARBA" id="ARBA00023040"/>
    </source>
</evidence>
<comment type="caution">
    <text evidence="3">The sequence shown here is derived from an EMBL/GenBank/DDBJ whole genome shotgun (WGS) entry which is preliminary data.</text>
</comment>
<proteinExistence type="inferred from homology"/>
<dbReference type="InterPro" id="IPR036272">
    <property type="entry name" value="Methuselah_N_sf"/>
</dbReference>
<reference evidence="3 4" key="1">
    <citation type="journal article" date="2024" name="BMC Genomics">
        <title>Genome assembly of redclaw crayfish (Cherax quadricarinatus) provides insights into its immune adaptation and hypoxia tolerance.</title>
        <authorList>
            <person name="Liu Z."/>
            <person name="Zheng J."/>
            <person name="Li H."/>
            <person name="Fang K."/>
            <person name="Wang S."/>
            <person name="He J."/>
            <person name="Zhou D."/>
            <person name="Weng S."/>
            <person name="Chi M."/>
            <person name="Gu Z."/>
            <person name="He J."/>
            <person name="Li F."/>
            <person name="Wang M."/>
        </authorList>
    </citation>
    <scope>NUCLEOTIDE SEQUENCE [LARGE SCALE GENOMIC DNA]</scope>
    <source>
        <strain evidence="3">ZL_2023a</strain>
    </source>
</reference>
<organism evidence="3 4">
    <name type="scientific">Cherax quadricarinatus</name>
    <name type="common">Australian red claw crayfish</name>
    <dbReference type="NCBI Taxonomy" id="27406"/>
    <lineage>
        <taxon>Eukaryota</taxon>
        <taxon>Metazoa</taxon>
        <taxon>Ecdysozoa</taxon>
        <taxon>Arthropoda</taxon>
        <taxon>Crustacea</taxon>
        <taxon>Multicrustacea</taxon>
        <taxon>Malacostraca</taxon>
        <taxon>Eumalacostraca</taxon>
        <taxon>Eucarida</taxon>
        <taxon>Decapoda</taxon>
        <taxon>Pleocyemata</taxon>
        <taxon>Astacidea</taxon>
        <taxon>Parastacoidea</taxon>
        <taxon>Parastacidae</taxon>
        <taxon>Cherax</taxon>
    </lineage>
</organism>
<comment type="similarity">
    <text evidence="1">Belongs to the G-protein coupled receptor 2 family. Mth subfamily.</text>
</comment>
<name>A0AAW0W7Q3_CHEQU</name>
<keyword evidence="2" id="KW-0675">Receptor</keyword>
<keyword evidence="2" id="KW-0807">Transducer</keyword>
<dbReference type="GO" id="GO:0004930">
    <property type="term" value="F:G protein-coupled receptor activity"/>
    <property type="evidence" value="ECO:0007669"/>
    <property type="project" value="UniProtKB-KW"/>
</dbReference>
<feature type="non-terminal residue" evidence="3">
    <location>
        <position position="1"/>
    </location>
</feature>
<dbReference type="EMBL" id="JARKIK010000082">
    <property type="protein sequence ID" value="KAK8725546.1"/>
    <property type="molecule type" value="Genomic_DNA"/>
</dbReference>
<sequence length="189" mass="20838">QPFPKAILVDIEASIFEKSVTELNVIVQDLYCSVEDDHREMRFTEGQFYLRTRGDIVLSDTAGYLSGLRINNYCVSHSLDEKGNLASILKACVPPPSIPRCCPVGEALSDGVCSITPSPPLLLPPLSAGLFKNSVQWPVIRNHYNPLNCTEDPMKTLLLGSEVSHLVALPTGVIHTWVLSEDTAERKYT</sequence>
<dbReference type="SUPFAM" id="SSF63877">
    <property type="entry name" value="Methuselah ectodomain"/>
    <property type="match status" value="1"/>
</dbReference>
<feature type="non-terminal residue" evidence="3">
    <location>
        <position position="189"/>
    </location>
</feature>
<keyword evidence="2" id="KW-0297">G-protein coupled receptor</keyword>
<gene>
    <name evidence="3" type="ORF">OTU49_010614</name>
</gene>
<evidence type="ECO:0000313" key="3">
    <source>
        <dbReference type="EMBL" id="KAK8725546.1"/>
    </source>
</evidence>
<keyword evidence="4" id="KW-1185">Reference proteome</keyword>
<dbReference type="Proteomes" id="UP001445076">
    <property type="component" value="Unassembled WGS sequence"/>
</dbReference>
<evidence type="ECO:0000256" key="1">
    <source>
        <dbReference type="ARBA" id="ARBA00008979"/>
    </source>
</evidence>
<dbReference type="AlphaFoldDB" id="A0AAW0W7Q3"/>